<gene>
    <name evidence="3" type="ORF">NEMVEDRAFT_v1g241749</name>
</gene>
<keyword evidence="4" id="KW-1185">Reference proteome</keyword>
<dbReference type="EMBL" id="DS469557">
    <property type="protein sequence ID" value="EDO43075.1"/>
    <property type="molecule type" value="Genomic_DNA"/>
</dbReference>
<evidence type="ECO:0000313" key="3">
    <source>
        <dbReference type="EMBL" id="EDO43075.1"/>
    </source>
</evidence>
<evidence type="ECO:0000313" key="4">
    <source>
        <dbReference type="Proteomes" id="UP000001593"/>
    </source>
</evidence>
<reference evidence="3 4" key="1">
    <citation type="journal article" date="2007" name="Science">
        <title>Sea anemone genome reveals ancestral eumetazoan gene repertoire and genomic organization.</title>
        <authorList>
            <person name="Putnam N.H."/>
            <person name="Srivastava M."/>
            <person name="Hellsten U."/>
            <person name="Dirks B."/>
            <person name="Chapman J."/>
            <person name="Salamov A."/>
            <person name="Terry A."/>
            <person name="Shapiro H."/>
            <person name="Lindquist E."/>
            <person name="Kapitonov V.V."/>
            <person name="Jurka J."/>
            <person name="Genikhovich G."/>
            <person name="Grigoriev I.V."/>
            <person name="Lucas S.M."/>
            <person name="Steele R.E."/>
            <person name="Finnerty J.R."/>
            <person name="Technau U."/>
            <person name="Martindale M.Q."/>
            <person name="Rokhsar D.S."/>
        </authorList>
    </citation>
    <scope>NUCLEOTIDE SEQUENCE [LARGE SCALE GENOMIC DNA]</scope>
    <source>
        <strain evidence="4">CH2 X CH6</strain>
    </source>
</reference>
<evidence type="ECO:0000256" key="1">
    <source>
        <dbReference type="SAM" id="MobiDB-lite"/>
    </source>
</evidence>
<dbReference type="HOGENOM" id="CLU_348949_0_0_1"/>
<dbReference type="AlphaFoldDB" id="A7RZE4"/>
<accession>A7RZE4</accession>
<dbReference type="KEGG" id="nve:5514989"/>
<feature type="compositionally biased region" description="Polar residues" evidence="1">
    <location>
        <begin position="796"/>
        <end position="808"/>
    </location>
</feature>
<feature type="region of interest" description="Disordered" evidence="1">
    <location>
        <begin position="446"/>
        <end position="525"/>
    </location>
</feature>
<dbReference type="Proteomes" id="UP000001593">
    <property type="component" value="Unassembled WGS sequence"/>
</dbReference>
<organism evidence="3 4">
    <name type="scientific">Nematostella vectensis</name>
    <name type="common">Starlet sea anemone</name>
    <dbReference type="NCBI Taxonomy" id="45351"/>
    <lineage>
        <taxon>Eukaryota</taxon>
        <taxon>Metazoa</taxon>
        <taxon>Cnidaria</taxon>
        <taxon>Anthozoa</taxon>
        <taxon>Hexacorallia</taxon>
        <taxon>Actiniaria</taxon>
        <taxon>Edwardsiidae</taxon>
        <taxon>Nematostella</taxon>
    </lineage>
</organism>
<sequence length="808" mass="88319">MASPGKFAVYINKSCSTGPLLDPNKVASLTTSYHGTLPVVIKEVMESLINCSYNKKEAFKCLPQGNGRIRISTCYEGKELGCFLRTVDRRAKFWQNIVEFLDELGCCENLVTEAQQEKGNCSQCCGGIRRPATRIKHRKESDSDESDITPVKKRKTTMRYPSVQNHPLKHLAIVIPKLPFQTTRHCLQQQSKDVQDVKQTMTELTLSFPSPHGSVEPSNDVNILRSPFKSLFPGSLSPSLSLGNDMRMSFSSELSPSTQVEELSVLNNKEHPFSVEDGMTSVFDYENADEESMPTSFDDVFPQDDNTQTSNKKHFSTKSPVKELFPPSILTSPDKSPRGRSSEKSSLIRQPVSTDSGTAQEFSGPSEETLYPGSLETGSLLVGNISQRASGCEGDAYEQIQKLVEEKKRLVKTALKLTSVLKNIANKRHIDRLALEDYNPFGSPLNIQLNDDDNEDDVSVEPESTTSDSEHAIGHLKIFVADEQVTSSTTEGEKGRINTDKAGRSKQDANQNSVSSTDASTDDGDQLVKELLSIVKEEPPISVIDNTSGNSTYGANEQQIAATELMSPLNHYVSLPNQSTLDSTSTINSDATSSSFISSQLLQTPSSTVLLYSNPSFGRSAPRISGVESPLIGNDLGQITSQAIGSNIRQDVANVSLPLQMPISNPKTSVPQGGATPMQFGYQGYGPLQHNYGDMNTIFPEAHKQQQLAWQGMKSRDALIRGSINQQWNGQTTTPFQPFQPGNQPLSQSSCLNSSSTNLIQQAQAIALPEALARQQFTSLTDTDLASQGIGPSRTLIRQPSNSLAETE</sequence>
<feature type="compositionally biased region" description="Basic and acidic residues" evidence="1">
    <location>
        <begin position="491"/>
        <end position="507"/>
    </location>
</feature>
<protein>
    <recommendedName>
        <fullName evidence="2">SLED domain-containing protein</fullName>
    </recommendedName>
</protein>
<name>A7RZE4_NEMVE</name>
<evidence type="ECO:0000259" key="2">
    <source>
        <dbReference type="Pfam" id="PF12140"/>
    </source>
</evidence>
<dbReference type="Pfam" id="PF12140">
    <property type="entry name" value="SLED"/>
    <property type="match status" value="1"/>
</dbReference>
<feature type="compositionally biased region" description="Acidic residues" evidence="1">
    <location>
        <begin position="450"/>
        <end position="460"/>
    </location>
</feature>
<dbReference type="STRING" id="45351.A7RZE4"/>
<feature type="compositionally biased region" description="Polar residues" evidence="1">
    <location>
        <begin position="344"/>
        <end position="363"/>
    </location>
</feature>
<dbReference type="InterPro" id="IPR021987">
    <property type="entry name" value="SLED"/>
</dbReference>
<dbReference type="InParanoid" id="A7RZE4"/>
<dbReference type="InterPro" id="IPR038348">
    <property type="entry name" value="SLED_sf"/>
</dbReference>
<feature type="region of interest" description="Disordered" evidence="1">
    <location>
        <begin position="784"/>
        <end position="808"/>
    </location>
</feature>
<feature type="compositionally biased region" description="Polar residues" evidence="1">
    <location>
        <begin position="508"/>
        <end position="519"/>
    </location>
</feature>
<feature type="region of interest" description="Disordered" evidence="1">
    <location>
        <begin position="290"/>
        <end position="371"/>
    </location>
</feature>
<feature type="domain" description="SLED" evidence="2">
    <location>
        <begin position="7"/>
        <end position="113"/>
    </location>
</feature>
<proteinExistence type="predicted"/>
<dbReference type="Gene3D" id="3.90.1150.190">
    <property type="entry name" value="SLED domain"/>
    <property type="match status" value="1"/>
</dbReference>